<name>A0A2S0UJT2_9RHOB</name>
<evidence type="ECO:0008006" key="4">
    <source>
        <dbReference type="Google" id="ProtNLM"/>
    </source>
</evidence>
<dbReference type="AlphaFoldDB" id="A0A2S0UJT2"/>
<keyword evidence="3" id="KW-1185">Reference proteome</keyword>
<dbReference type="KEGG" id="geh:HYN69_05740"/>
<proteinExistence type="predicted"/>
<dbReference type="Proteomes" id="UP000244496">
    <property type="component" value="Chromosome"/>
</dbReference>
<sequence length="144" mass="14512">MKNLILFPLLFALSACAVVDRVRGRPAEIAPAVTGRPGPALAQSAEAMDRTSAADKAAALAAGDEGGAKLGSFVVSLGDPTEQGFWLRSSLVTAPARGRVVTDEGASIAVDLLPGSGAAQLSLPAFRALGLPLTGLPEVTVYSG</sequence>
<feature type="signal peptide" evidence="1">
    <location>
        <begin position="1"/>
        <end position="17"/>
    </location>
</feature>
<feature type="chain" id="PRO_5015639156" description="D-galactarate dehydratase" evidence="1">
    <location>
        <begin position="18"/>
        <end position="144"/>
    </location>
</feature>
<keyword evidence="1" id="KW-0732">Signal</keyword>
<accession>A0A2S0UJT2</accession>
<protein>
    <recommendedName>
        <fullName evidence="4">D-galactarate dehydratase</fullName>
    </recommendedName>
</protein>
<organism evidence="2 3">
    <name type="scientific">Paragemmobacter aquarius</name>
    <dbReference type="NCBI Taxonomy" id="2169400"/>
    <lineage>
        <taxon>Bacteria</taxon>
        <taxon>Pseudomonadati</taxon>
        <taxon>Pseudomonadota</taxon>
        <taxon>Alphaproteobacteria</taxon>
        <taxon>Rhodobacterales</taxon>
        <taxon>Paracoccaceae</taxon>
        <taxon>Paragemmobacter</taxon>
    </lineage>
</organism>
<gene>
    <name evidence="2" type="ORF">HYN69_05740</name>
</gene>
<dbReference type="EMBL" id="CP028918">
    <property type="protein sequence ID" value="AWB48084.1"/>
    <property type="molecule type" value="Genomic_DNA"/>
</dbReference>
<evidence type="ECO:0000256" key="1">
    <source>
        <dbReference type="SAM" id="SignalP"/>
    </source>
</evidence>
<evidence type="ECO:0000313" key="3">
    <source>
        <dbReference type="Proteomes" id="UP000244496"/>
    </source>
</evidence>
<evidence type="ECO:0000313" key="2">
    <source>
        <dbReference type="EMBL" id="AWB48084.1"/>
    </source>
</evidence>
<dbReference type="PROSITE" id="PS51257">
    <property type="entry name" value="PROKAR_LIPOPROTEIN"/>
    <property type="match status" value="1"/>
</dbReference>
<reference evidence="2 3" key="1">
    <citation type="submission" date="2018-04" db="EMBL/GenBank/DDBJ databases">
        <title>Genome sequencing of Gemmobacter.</title>
        <authorList>
            <person name="Yi H."/>
            <person name="Baek M.-G."/>
        </authorList>
    </citation>
    <scope>NUCLEOTIDE SEQUENCE [LARGE SCALE GENOMIC DNA]</scope>
    <source>
        <strain evidence="2 3">HYN0069</strain>
    </source>
</reference>